<dbReference type="KEGG" id="sphk:SKP52_11710"/>
<keyword evidence="1" id="KW-0812">Transmembrane</keyword>
<keyword evidence="1" id="KW-1133">Transmembrane helix</keyword>
<keyword evidence="3" id="KW-1185">Reference proteome</keyword>
<protein>
    <submittedName>
        <fullName evidence="2">Putative membrane protein</fullName>
    </submittedName>
</protein>
<feature type="transmembrane region" description="Helical" evidence="1">
    <location>
        <begin position="34"/>
        <end position="52"/>
    </location>
</feature>
<dbReference type="HOGENOM" id="CLU_2304207_0_0_5"/>
<feature type="transmembrane region" description="Helical" evidence="1">
    <location>
        <begin position="72"/>
        <end position="92"/>
    </location>
</feature>
<proteinExistence type="predicted"/>
<dbReference type="EMBL" id="CP009122">
    <property type="protein sequence ID" value="AJA09239.1"/>
    <property type="molecule type" value="Genomic_DNA"/>
</dbReference>
<evidence type="ECO:0000313" key="2">
    <source>
        <dbReference type="EMBL" id="AJA09239.1"/>
    </source>
</evidence>
<dbReference type="RefSeq" id="WP_148309108.1">
    <property type="nucleotide sequence ID" value="NZ_CP009122.1"/>
</dbReference>
<sequence length="100" mass="10821">MLTLFLAGVFLSILFGVLAWRLTRTLPTRGVTSILVHIFLLAAALLIVFAYWGQYTAPGHRAFDEMDGIYPFLAGPLGTLLAAGAVLAGWLGRRRSRSSG</sequence>
<accession>A0A0A7PH01</accession>
<dbReference type="AlphaFoldDB" id="A0A0A7PH01"/>
<name>A0A0A7PH01_9SPHN</name>
<feature type="transmembrane region" description="Helical" evidence="1">
    <location>
        <begin position="6"/>
        <end position="22"/>
    </location>
</feature>
<gene>
    <name evidence="2" type="ORF">SKP52_11710</name>
</gene>
<dbReference type="OrthoDB" id="8481632at2"/>
<dbReference type="Proteomes" id="UP000030907">
    <property type="component" value="Chromosome"/>
</dbReference>
<keyword evidence="1" id="KW-0472">Membrane</keyword>
<evidence type="ECO:0000256" key="1">
    <source>
        <dbReference type="SAM" id="Phobius"/>
    </source>
</evidence>
<reference evidence="2 3" key="1">
    <citation type="journal article" date="2015" name="Int. J. Syst. Evol. Microbiol.">
        <title>Description of Sphingopyxis fribergensis sp. nov. - a soil bacterium with the ability to degrade styrene and phenylacetic acid.</title>
        <authorList>
            <person name="Oelschlagel M."/>
            <person name="Ruckert C."/>
            <person name="Kalinowski J."/>
            <person name="Schmidt G."/>
            <person name="Schlomann M."/>
            <person name="Tischler D."/>
        </authorList>
    </citation>
    <scope>NUCLEOTIDE SEQUENCE [LARGE SCALE GENOMIC DNA]</scope>
    <source>
        <strain evidence="2 3">Kp5.2</strain>
    </source>
</reference>
<organism evidence="2 3">
    <name type="scientific">Sphingopyxis fribergensis</name>
    <dbReference type="NCBI Taxonomy" id="1515612"/>
    <lineage>
        <taxon>Bacteria</taxon>
        <taxon>Pseudomonadati</taxon>
        <taxon>Pseudomonadota</taxon>
        <taxon>Alphaproteobacteria</taxon>
        <taxon>Sphingomonadales</taxon>
        <taxon>Sphingomonadaceae</taxon>
        <taxon>Sphingopyxis</taxon>
    </lineage>
</organism>
<evidence type="ECO:0000313" key="3">
    <source>
        <dbReference type="Proteomes" id="UP000030907"/>
    </source>
</evidence>